<protein>
    <recommendedName>
        <fullName evidence="1">Nucleoplasmin-like domain-containing protein</fullName>
    </recommendedName>
</protein>
<dbReference type="EMBL" id="RCSS01000841">
    <property type="protein sequence ID" value="RVD90577.1"/>
    <property type="molecule type" value="Genomic_DNA"/>
</dbReference>
<reference evidence="2 3" key="1">
    <citation type="submission" date="2018-10" db="EMBL/GenBank/DDBJ databases">
        <title>Draft genome sequence of the microsporidian Tubulinosema ratisbonensis.</title>
        <authorList>
            <person name="Polonais V."/>
            <person name="Peyretaillade E."/>
            <person name="Niehus S."/>
            <person name="Wawrzyniak I."/>
            <person name="Franchet A."/>
            <person name="Gaspin C."/>
            <person name="Reichstadt M."/>
            <person name="Belser C."/>
            <person name="Labadie K."/>
            <person name="Delbac F."/>
            <person name="Ferrandon D."/>
        </authorList>
    </citation>
    <scope>NUCLEOTIDE SEQUENCE [LARGE SCALE GENOMIC DNA]</scope>
    <source>
        <strain evidence="2 3">Franzen</strain>
    </source>
</reference>
<sequence length="91" mass="10643">MYSSLTLQKWHKYTKKLNKNITLVSLSLTPYLSNNSTTKIFIKIENNKTLLAELLPEKIENKILLYNLKKETKFTLEIEGENDVDLLIKDN</sequence>
<evidence type="ECO:0000313" key="3">
    <source>
        <dbReference type="Proteomes" id="UP000282876"/>
    </source>
</evidence>
<dbReference type="InterPro" id="IPR041232">
    <property type="entry name" value="NPL"/>
</dbReference>
<evidence type="ECO:0000313" key="2">
    <source>
        <dbReference type="EMBL" id="RVD90577.1"/>
    </source>
</evidence>
<evidence type="ECO:0000259" key="1">
    <source>
        <dbReference type="Pfam" id="PF17800"/>
    </source>
</evidence>
<dbReference type="Pfam" id="PF17800">
    <property type="entry name" value="NPL"/>
    <property type="match status" value="1"/>
</dbReference>
<keyword evidence="3" id="KW-1185">Reference proteome</keyword>
<gene>
    <name evidence="2" type="ORF">TUBRATIS_29970</name>
</gene>
<dbReference type="Gene3D" id="2.60.120.340">
    <property type="entry name" value="Nucleoplasmin core domain"/>
    <property type="match status" value="1"/>
</dbReference>
<dbReference type="OrthoDB" id="1902587at2759"/>
<dbReference type="AlphaFoldDB" id="A0A437AHI6"/>
<proteinExistence type="predicted"/>
<comment type="caution">
    <text evidence="2">The sequence shown here is derived from an EMBL/GenBank/DDBJ whole genome shotgun (WGS) entry which is preliminary data.</text>
</comment>
<dbReference type="Proteomes" id="UP000282876">
    <property type="component" value="Unassembled WGS sequence"/>
</dbReference>
<organism evidence="2 3">
    <name type="scientific">Tubulinosema ratisbonensis</name>
    <dbReference type="NCBI Taxonomy" id="291195"/>
    <lineage>
        <taxon>Eukaryota</taxon>
        <taxon>Fungi</taxon>
        <taxon>Fungi incertae sedis</taxon>
        <taxon>Microsporidia</taxon>
        <taxon>Tubulinosematoidea</taxon>
        <taxon>Tubulinosematidae</taxon>
        <taxon>Tubulinosema</taxon>
    </lineage>
</organism>
<accession>A0A437AHI6</accession>
<dbReference type="VEuPathDB" id="MicrosporidiaDB:TUBRATIS_29970"/>
<feature type="domain" description="Nucleoplasmin-like" evidence="1">
    <location>
        <begin position="4"/>
        <end position="86"/>
    </location>
</feature>
<name>A0A437AHI6_9MICR</name>